<gene>
    <name evidence="2" type="ORF">JF922_18505</name>
</gene>
<dbReference type="EMBL" id="JAEKNR010000184">
    <property type="protein sequence ID" value="MBJ7600055.1"/>
    <property type="molecule type" value="Genomic_DNA"/>
</dbReference>
<reference evidence="2" key="1">
    <citation type="submission" date="2020-10" db="EMBL/GenBank/DDBJ databases">
        <title>Ca. Dormibacterota MAGs.</title>
        <authorList>
            <person name="Montgomery K."/>
        </authorList>
    </citation>
    <scope>NUCLEOTIDE SEQUENCE [LARGE SCALE GENOMIC DNA]</scope>
    <source>
        <strain evidence="2">SC8812_S17_10</strain>
    </source>
</reference>
<organism evidence="2 3">
    <name type="scientific">Candidatus Nephthysia bennettiae</name>
    <dbReference type="NCBI Taxonomy" id="3127016"/>
    <lineage>
        <taxon>Bacteria</taxon>
        <taxon>Bacillati</taxon>
        <taxon>Candidatus Dormiibacterota</taxon>
        <taxon>Candidatus Dormibacteria</taxon>
        <taxon>Candidatus Dormibacterales</taxon>
        <taxon>Candidatus Dormibacteraceae</taxon>
        <taxon>Candidatus Nephthysia</taxon>
    </lineage>
</organism>
<evidence type="ECO:0000313" key="3">
    <source>
        <dbReference type="Proteomes" id="UP000612893"/>
    </source>
</evidence>
<dbReference type="Proteomes" id="UP000612893">
    <property type="component" value="Unassembled WGS sequence"/>
</dbReference>
<comment type="caution">
    <text evidence="2">The sequence shown here is derived from an EMBL/GenBank/DDBJ whole genome shotgun (WGS) entry which is preliminary data.</text>
</comment>
<proteinExistence type="predicted"/>
<dbReference type="AlphaFoldDB" id="A0A934K826"/>
<keyword evidence="3" id="KW-1185">Reference proteome</keyword>
<evidence type="ECO:0000256" key="1">
    <source>
        <dbReference type="SAM" id="MobiDB-lite"/>
    </source>
</evidence>
<feature type="region of interest" description="Disordered" evidence="1">
    <location>
        <begin position="1"/>
        <end position="45"/>
    </location>
</feature>
<evidence type="ECO:0000313" key="2">
    <source>
        <dbReference type="EMBL" id="MBJ7600055.1"/>
    </source>
</evidence>
<sequence>MPDEDPVVGTNETRDGTREPAIGSALDDENADADQSGTSDGSQVIEQRIEEVKQKAREMGDGDSS</sequence>
<accession>A0A934K826</accession>
<dbReference type="RefSeq" id="WP_338203739.1">
    <property type="nucleotide sequence ID" value="NZ_JAEKNR010000184.1"/>
</dbReference>
<protein>
    <submittedName>
        <fullName evidence="2">Uncharacterized protein</fullName>
    </submittedName>
</protein>
<feature type="compositionally biased region" description="Polar residues" evidence="1">
    <location>
        <begin position="33"/>
        <end position="45"/>
    </location>
</feature>
<name>A0A934K826_9BACT</name>